<dbReference type="GO" id="GO:0016020">
    <property type="term" value="C:membrane"/>
    <property type="evidence" value="ECO:0007669"/>
    <property type="project" value="InterPro"/>
</dbReference>
<dbReference type="Pfam" id="PF05345">
    <property type="entry name" value="He_PIG"/>
    <property type="match status" value="4"/>
</dbReference>
<feature type="domain" description="Cadherin" evidence="2">
    <location>
        <begin position="1207"/>
        <end position="1287"/>
    </location>
</feature>
<dbReference type="EMBL" id="ANOG01000999">
    <property type="protein sequence ID" value="EMI16081.1"/>
    <property type="molecule type" value="Genomic_DNA"/>
</dbReference>
<dbReference type="InterPro" id="IPR013783">
    <property type="entry name" value="Ig-like_fold"/>
</dbReference>
<dbReference type="Gene3D" id="2.60.40.10">
    <property type="entry name" value="Immunoglobulins"/>
    <property type="match status" value="7"/>
</dbReference>
<dbReference type="SMART" id="SM00736">
    <property type="entry name" value="CADG"/>
    <property type="match status" value="4"/>
</dbReference>
<dbReference type="Pfam" id="PF01345">
    <property type="entry name" value="DUF11"/>
    <property type="match status" value="6"/>
</dbReference>
<evidence type="ECO:0000256" key="1">
    <source>
        <dbReference type="SAM" id="MobiDB-lite"/>
    </source>
</evidence>
<dbReference type="Gene3D" id="2.160.20.10">
    <property type="entry name" value="Single-stranded right-handed beta-helix, Pectin lyase-like"/>
    <property type="match status" value="1"/>
</dbReference>
<dbReference type="SUPFAM" id="SSF49313">
    <property type="entry name" value="Cadherin-like"/>
    <property type="match status" value="4"/>
</dbReference>
<reference evidence="3 4" key="1">
    <citation type="journal article" date="2013" name="Mar. Genomics">
        <title>Expression of sulfatases in Rhodopirellula baltica and the diversity of sulfatases in the genus Rhodopirellula.</title>
        <authorList>
            <person name="Wegner C.E."/>
            <person name="Richter-Heitmann T."/>
            <person name="Klindworth A."/>
            <person name="Klockow C."/>
            <person name="Richter M."/>
            <person name="Achstetter T."/>
            <person name="Glockner F.O."/>
            <person name="Harder J."/>
        </authorList>
    </citation>
    <scope>NUCLEOTIDE SEQUENCE [LARGE SCALE GENOMIC DNA]</scope>
    <source>
        <strain evidence="3 4">SM1</strain>
    </source>
</reference>
<dbReference type="SUPFAM" id="SSF50952">
    <property type="entry name" value="Soluble quinoprotein glucose dehydrogenase"/>
    <property type="match status" value="1"/>
</dbReference>
<dbReference type="InterPro" id="IPR011050">
    <property type="entry name" value="Pectin_lyase_fold/virulence"/>
</dbReference>
<dbReference type="GO" id="GO:0005509">
    <property type="term" value="F:calcium ion binding"/>
    <property type="evidence" value="ECO:0007669"/>
    <property type="project" value="InterPro"/>
</dbReference>
<evidence type="ECO:0000259" key="2">
    <source>
        <dbReference type="PROSITE" id="PS50268"/>
    </source>
</evidence>
<dbReference type="InterPro" id="IPR011042">
    <property type="entry name" value="6-blade_b-propeller_TolB-like"/>
</dbReference>
<comment type="caution">
    <text evidence="3">The sequence shown here is derived from an EMBL/GenBank/DDBJ whole genome shotgun (WGS) entry which is preliminary data.</text>
</comment>
<dbReference type="Proteomes" id="UP000011991">
    <property type="component" value="Unassembled WGS sequence"/>
</dbReference>
<dbReference type="SUPFAM" id="SSF51126">
    <property type="entry name" value="Pectin lyase-like"/>
    <property type="match status" value="1"/>
</dbReference>
<dbReference type="InterPro" id="IPR015919">
    <property type="entry name" value="Cadherin-like_sf"/>
</dbReference>
<dbReference type="Pfam" id="PF07995">
    <property type="entry name" value="GSDH"/>
    <property type="match status" value="1"/>
</dbReference>
<dbReference type="InterPro" id="IPR011041">
    <property type="entry name" value="Quinoprot_gluc/sorb_DH_b-prop"/>
</dbReference>
<feature type="compositionally biased region" description="Polar residues" evidence="1">
    <location>
        <begin position="2846"/>
        <end position="2855"/>
    </location>
</feature>
<dbReference type="NCBIfam" id="TIGR01451">
    <property type="entry name" value="B_ant_repeat"/>
    <property type="match status" value="6"/>
</dbReference>
<dbReference type="Gene3D" id="2.120.10.30">
    <property type="entry name" value="TolB, C-terminal domain"/>
    <property type="match status" value="1"/>
</dbReference>
<dbReference type="InterPro" id="IPR012938">
    <property type="entry name" value="Glc/Sorbosone_DH"/>
</dbReference>
<proteinExistence type="predicted"/>
<evidence type="ECO:0000313" key="4">
    <source>
        <dbReference type="Proteomes" id="UP000011991"/>
    </source>
</evidence>
<organism evidence="3 4">
    <name type="scientific">Rhodopirellula maiorica SM1</name>
    <dbReference type="NCBI Taxonomy" id="1265738"/>
    <lineage>
        <taxon>Bacteria</taxon>
        <taxon>Pseudomonadati</taxon>
        <taxon>Planctomycetota</taxon>
        <taxon>Planctomycetia</taxon>
        <taxon>Pirellulales</taxon>
        <taxon>Pirellulaceae</taxon>
        <taxon>Novipirellula</taxon>
    </lineage>
</organism>
<dbReference type="InterPro" id="IPR012334">
    <property type="entry name" value="Pectin_lyas_fold"/>
</dbReference>
<dbReference type="InterPro" id="IPR006644">
    <property type="entry name" value="Cadg"/>
</dbReference>
<keyword evidence="4" id="KW-1185">Reference proteome</keyword>
<dbReference type="PANTHER" id="PTHR19328:SF75">
    <property type="entry name" value="ALDOSE SUGAR DEHYDROGENASE YLII"/>
    <property type="match status" value="1"/>
</dbReference>
<sequence>MIMIQTWLLSHRSRGMLFNRRVGQSPGSRAGKRQKRRKILEHLEPRLLLANSPPVISSSISDLTTEAGIPFEYDLQPTGYVVFGYGVGGVGLSATDNYFASNVNFLGSWQDVTFTGNTVFTESPWYAAQISESGTALDEYTWDNNAYVTDAESPFIIEGVFETFDQWRTQTGFDASSTLTTSISGTHVTVRPNEYEPGRGHAVVYNWDRLDNVDLDLSSVVDPGANFEIYNVLDLDGAPVLSGVYDGSAVSLPMTDVASPIPIGAAPVAPLVVDKEFGSFLVVSDAPSVPATGNEFFVSPAGTPQGDGSLNDPWDLWTAMSHPEAVSAGDTIWIQGGSYVGAFTSHLSGTPWNPIWVREWPGDEVIIDLNNGSPRTSEILTIEGQHTYYQGLEIFSSDLSGRITFEGGSWPDDINRGNINVFGDHVKLINWEIHDINKGIGFWSPADGGEVYGSLIYNNGWSGPSFEHGHGIYSQNEDFNRRFADNILFNQYRHGVKIFGSSSASLKNYVLEGNISFNNGAASREGFEGSWQYYIGGGSLAENITLNQNYAYASRRAIRDPDAYDVVTFSAQQSNGDPLPAWLDLSRNDENEVYLKGTPSPADVGTIEIELTATDIAGESITEVFQLTVEPVNQAPTVIADVEDLSLRRNEGISFDVSVAFDDPEDRPMTYSLAPQAGGVIPSWIGIDANSGVISGAAVELGTIALEVFAIDDAGNFVSDVFTLTVNNATVVELFPLNPFEQKLDGQWQGSTVASDGKVYFASSTHAHDAAGLFFQYDPSTGEVTQIGPNVSAILGEDPHNQVPQGKLHSPIVEANGWLYTSTFVGNYWDEALNAFTGAHLFGYELGSTELGTPNFIDFGIPIPRYSTYSAVAISPDGHYLWSIASPWAAADAAVSGAHLFRTEIASGIMQDFGVLTPDINAIQGGFAMHVDARGDAWITMIGGVDRLFVGRAASSTIDVYPGALPSMTSADDPDALSAYQDASWWRWGQSIDDERFLFTIHDRSAPFAARSGGSLWEFDASKTTDGDLGDAFREVAWIGGNNLGMTYDDGIVYFVRRNDGSHDPKINAVQGNGEYWSNASDTGERLHLYSVHVDDPDSVITDWGQITDADGRIPWRIESISANTATGEVYLTGDWVMLETDPNSWRTLRHDGDTSTTYTLHIRGQAFAVAQTIASSNEPPQLNAEIADATIDEDTPYILDVANHFSDPDGDALTYSISRDGGGVLPSWISIHSSSGVISGTPSNDDVGTLTIRVTGTDPGFASVTDTFELTVNNTNDVPFVTIPILDRAIPANDSLDYDVSDSFDDVDDGDSLTYSAALPDEPTLEFEPIVSGLDTPVVVTHAGDESGRLFVVEKRGVIHIVENGSVLPTPFLDIRSQVISSSDRGLLGLAFHPDYATAGAPGEGQFFVYYVAAATFGGDYDGVLSEFAVSADDPDIADAGSETVRLRFDLPAGHIGGDLAFGPDDHMLYLSTGDAAYGGSGDPNNHAQDRNLLFGKVLRIDVDGTNGPDGTYGIPADNPFVGESNVREEIYALGFRNPYRFSIDDGPDGTASPDRIFVGDVGEKAFEEVNLVVSGGNYGWRIREGTLTFTTSDADPGNLIDPIAQYVNPDVGVSVIGGHVYRGSDTPSLTGRYVFADLTGRIMILDEAAGDWLLSDPIIVGGNPFSEMIVSIGADQSGELYVATLSSIYKITANPVLDDRSLPAWLSFDPATATFTGTPDNGDIGTTTIEVTGTDLAGESVSDTFDLTVNFVPPQADLVVTISDSSDPVIVGENLVYTVSVSNEGPKIAQDVVLTNHLPSEVQFVSATTPCDESAGIVSCALGDLMVGDAETFYIEVIPTVAGQLTNTASAASSTADPNTDNNAISETTVVDPLRADLFVTIRDDADPVQEGDHVVYTLTVTNEGPNHAVGTVLTTTLPASVTFVSSSSDCSDDGGEITCNIGDLASGQTVDLQIEMATTTPGEISNIATVTSDTLDPNSTNNVNTETTQVDAILADLEVTLVNEESRVDLGDNITYHATVTNNGPSPAENVVFTNTLPTDVAFVSSTPLCTYATGTITCELGDLESGETVDLEFIVSATESGQQISTATVTADTSDPDASNNSISEATMVAGPPGSADIVFVSFESSGRVDNIPYDDEDILAFDTTTGKWSLYFDGSHIGFANVDVDAFHVEPDGNILLSFDGNKSISGFGLVRDSDILRFRPTAHGALTAGSFEWFFDGSDVGLAPTSGDVDSIGFTPDGRLLVSLIGNYLLSDISVSGDDLLVFDGAQFGENTSGNWSLYTDGADVGLDGNNVKGVSMDATSGEVHVTTANEFSNGTITSGSRDILTLLPRIDAPGSYTLSEWFDGVTNRVAEDQSFDGIQVGSWTGSEVFGQEVIYMSPASNLYAGGFYVADEDIVYHDTRTGSWQLLFDGSDVGITTDVNAFHLLDDGSMLMSFNTTTAIPGVGSVLAPDIVRFIPSSIGDHTEGEFELYFDGSDVGLTTYYEDIDAISLDPSGNLIISVSGPYSVDGVSGSDADLLKFNATSLGSETEGSWQMHFDGSDLAMTSSTEDITGVSTHPITGQIYFTTLGNVATGTFSGAGTDVLNCIGGSIGDATTCEVSNLYSAAPNGFSQSLDALHVAIPSDLSGVDLAVSVSGPAEPVVVGDQVRFTLTLTNHGPATAENVVLSNALPLDASFVSASLGYTLDSGALTFELGDVDAGESLPLEVIVATSQPTTLVNTASVDSDSEDRVAANDTRTATAVVNPVLADLVVTQSDGADPVTAGDSITYQVAIRNIGPQPAADVVVTNTLPENVELVSTSLPYSLSGRILTYQLGDIDSGTLRNIDIEVRTTTTGTLTNSVQVSSSTVDPDTENNDSQETTEVNPPQADLRVTLDHSADPVIVGDSYRYDLTVTNLGPEPATNVVLSNALPAGTQFVSATFQR</sequence>
<name>M5RAI8_9BACT</name>
<evidence type="ECO:0000313" key="3">
    <source>
        <dbReference type="EMBL" id="EMI16081.1"/>
    </source>
</evidence>
<feature type="non-terminal residue" evidence="3">
    <location>
        <position position="2929"/>
    </location>
</feature>
<dbReference type="InterPro" id="IPR001434">
    <property type="entry name" value="OmcB-like_DUF11"/>
</dbReference>
<dbReference type="InterPro" id="IPR002126">
    <property type="entry name" value="Cadherin-like_dom"/>
</dbReference>
<feature type="region of interest" description="Disordered" evidence="1">
    <location>
        <begin position="2846"/>
        <end position="2870"/>
    </location>
</feature>
<dbReference type="PANTHER" id="PTHR19328">
    <property type="entry name" value="HEDGEHOG-INTERACTING PROTEIN"/>
    <property type="match status" value="1"/>
</dbReference>
<dbReference type="GO" id="GO:0007156">
    <property type="term" value="P:homophilic cell adhesion via plasma membrane adhesion molecules"/>
    <property type="evidence" value="ECO:0007669"/>
    <property type="project" value="InterPro"/>
</dbReference>
<dbReference type="PROSITE" id="PS50268">
    <property type="entry name" value="CADHERIN_2"/>
    <property type="match status" value="1"/>
</dbReference>
<dbReference type="InterPro" id="IPR047589">
    <property type="entry name" value="DUF11_rpt"/>
</dbReference>
<gene>
    <name evidence="3" type="ORF">RMSM_07004</name>
</gene>
<protein>
    <submittedName>
        <fullName evidence="3">Dystroglycan-type cadherin-like domain protein</fullName>
    </submittedName>
</protein>
<accession>M5RAI8</accession>